<dbReference type="OrthoDB" id="681001at2"/>
<accession>A0A3R9MM44</accession>
<dbReference type="Pfam" id="PF12158">
    <property type="entry name" value="DUF3592"/>
    <property type="match status" value="1"/>
</dbReference>
<proteinExistence type="predicted"/>
<sequence>MGSDTQLFLWFIVSAFGLLMGNSLRSKYLRLQAHGQQTTGLVTSVMDDTWFTFFDGRGIYYHSIRFVTADKQWVTKSYWQLSSPDEDNYREGQQVDILYNPANPEEFTVNSSGSGIAAYLLLLSGVAGIGYCFWLIYQQL</sequence>
<dbReference type="RefSeq" id="WP_125419753.1">
    <property type="nucleotide sequence ID" value="NZ_RWIT01000004.1"/>
</dbReference>
<name>A0A3R9MM44_9BACT</name>
<dbReference type="AlphaFoldDB" id="A0A3R9MM44"/>
<evidence type="ECO:0000256" key="1">
    <source>
        <dbReference type="SAM" id="Phobius"/>
    </source>
</evidence>
<organism evidence="3 4">
    <name type="scientific">Hymenobacter rigui</name>
    <dbReference type="NCBI Taxonomy" id="334424"/>
    <lineage>
        <taxon>Bacteria</taxon>
        <taxon>Pseudomonadati</taxon>
        <taxon>Bacteroidota</taxon>
        <taxon>Cytophagia</taxon>
        <taxon>Cytophagales</taxon>
        <taxon>Hymenobacteraceae</taxon>
        <taxon>Hymenobacter</taxon>
    </lineage>
</organism>
<keyword evidence="4" id="KW-1185">Reference proteome</keyword>
<feature type="transmembrane region" description="Helical" evidence="1">
    <location>
        <begin position="6"/>
        <end position="24"/>
    </location>
</feature>
<evidence type="ECO:0000313" key="4">
    <source>
        <dbReference type="Proteomes" id="UP000273500"/>
    </source>
</evidence>
<protein>
    <submittedName>
        <fullName evidence="3">DUF3592 domain-containing protein</fullName>
    </submittedName>
</protein>
<reference evidence="3 4" key="1">
    <citation type="submission" date="2018-12" db="EMBL/GenBank/DDBJ databases">
        <authorList>
            <person name="Feng G."/>
            <person name="Zhu H."/>
        </authorList>
    </citation>
    <scope>NUCLEOTIDE SEQUENCE [LARGE SCALE GENOMIC DNA]</scope>
    <source>
        <strain evidence="3 4">KCTC 12533</strain>
    </source>
</reference>
<dbReference type="Proteomes" id="UP000273500">
    <property type="component" value="Unassembled WGS sequence"/>
</dbReference>
<feature type="transmembrane region" description="Helical" evidence="1">
    <location>
        <begin position="116"/>
        <end position="137"/>
    </location>
</feature>
<feature type="domain" description="DUF3592" evidence="2">
    <location>
        <begin position="42"/>
        <end position="112"/>
    </location>
</feature>
<dbReference type="InterPro" id="IPR021994">
    <property type="entry name" value="DUF3592"/>
</dbReference>
<gene>
    <name evidence="3" type="ORF">EI291_10430</name>
</gene>
<evidence type="ECO:0000259" key="2">
    <source>
        <dbReference type="Pfam" id="PF12158"/>
    </source>
</evidence>
<keyword evidence="1" id="KW-0472">Membrane</keyword>
<comment type="caution">
    <text evidence="3">The sequence shown here is derived from an EMBL/GenBank/DDBJ whole genome shotgun (WGS) entry which is preliminary data.</text>
</comment>
<keyword evidence="1" id="KW-1133">Transmembrane helix</keyword>
<dbReference type="EMBL" id="RWIT01000004">
    <property type="protein sequence ID" value="RSK48966.1"/>
    <property type="molecule type" value="Genomic_DNA"/>
</dbReference>
<keyword evidence="1" id="KW-0812">Transmembrane</keyword>
<evidence type="ECO:0000313" key="3">
    <source>
        <dbReference type="EMBL" id="RSK48966.1"/>
    </source>
</evidence>